<sequence length="499" mass="57799">MIYNFNLGIGWASSGVEYAQAYRAGVLRRIGQEAKFIFTDMFPQDNIEHMTANIGFLDSEIIWLYTFFTDCKIAPVTFTLDRLEATFADREFSFSREGIRVKYDFSGTNTYYMAYMIDDQSDRVHRVEMVSNGYLVRKDYFTYCRIYSEYYAPLDNQAHLYQRRFYNEDGSVAYDEITDNDSVMYQFPDRFFCSKKELVGYLISCLQLTKRDTLIFDRTMNFAQVVMQNAGSARIGIAVHADHFSVNNTDDENILWNNFYEYAFSQHKHVSFYLVSTDAQNRLLKEQFQKYANALPDIVTIPVGSLDELKHPKKERVRHSLITASRLAGEKHIDWLIEAVVEARKIIGDLTLDIYGKGGEEVRLQALIAERKCDEFIHLKGQQKMDEVYKDYEAYVSASLSEGFGLTLMEAVGSGLPIIGFDVPYGNQTFIDHGKNGYKIPVSDMMDKKERVQKLAESIIHLFTKANLKKFCQYSYQKARTYLTVEVEKGWINLLNRTI</sequence>
<evidence type="ECO:0000259" key="12">
    <source>
        <dbReference type="Pfam" id="PF00534"/>
    </source>
</evidence>
<evidence type="ECO:0000256" key="3">
    <source>
        <dbReference type="ARBA" id="ARBA00009481"/>
    </source>
</evidence>
<gene>
    <name evidence="11 14" type="primary">gtfA</name>
    <name evidence="14" type="ORF">D7V94_21350</name>
</gene>
<keyword evidence="6 11" id="KW-0328">Glycosyltransferase</keyword>
<dbReference type="FunFam" id="3.40.50.2000:FF:000196">
    <property type="entry name" value="UDP-N-acetylglucosamine--peptide N-acetylglucosaminyltransferase GtfA subunit"/>
    <property type="match status" value="1"/>
</dbReference>
<dbReference type="Proteomes" id="UP000280696">
    <property type="component" value="Unassembled WGS sequence"/>
</dbReference>
<evidence type="ECO:0000256" key="6">
    <source>
        <dbReference type="ARBA" id="ARBA00022676"/>
    </source>
</evidence>
<evidence type="ECO:0000313" key="15">
    <source>
        <dbReference type="Proteomes" id="UP000280696"/>
    </source>
</evidence>
<proteinExistence type="inferred from homology"/>
<evidence type="ECO:0000256" key="11">
    <source>
        <dbReference type="HAMAP-Rule" id="MF_01472"/>
    </source>
</evidence>
<keyword evidence="5 11" id="KW-0963">Cytoplasm</keyword>
<feature type="domain" description="Glycosyl transferase family 1" evidence="12">
    <location>
        <begin position="320"/>
        <end position="457"/>
    </location>
</feature>
<keyword evidence="7 11" id="KW-0808">Transferase</keyword>
<reference evidence="14 15" key="1">
    <citation type="submission" date="2018-09" db="EMBL/GenBank/DDBJ databases">
        <title>Murine metabolic-syndrome-specific gut microbial biobank.</title>
        <authorList>
            <person name="Liu C."/>
        </authorList>
    </citation>
    <scope>NUCLEOTIDE SEQUENCE [LARGE SCALE GENOMIC DNA]</scope>
    <source>
        <strain evidence="14 15">0.1xD8-82</strain>
    </source>
</reference>
<dbReference type="PANTHER" id="PTHR12526:SF629">
    <property type="entry name" value="TEICHURONIC ACID BIOSYNTHESIS GLYCOSYLTRANSFERASE TUAH-RELATED"/>
    <property type="match status" value="1"/>
</dbReference>
<keyword evidence="4 11" id="KW-1003">Cell membrane</keyword>
<dbReference type="GO" id="GO:0017122">
    <property type="term" value="C:protein N-acetylglucosaminyltransferase complex"/>
    <property type="evidence" value="ECO:0007669"/>
    <property type="project" value="UniProtKB-UniRule"/>
</dbReference>
<dbReference type="OrthoDB" id="9765175at2"/>
<dbReference type="EMBL" id="RAYQ01000044">
    <property type="protein sequence ID" value="RKI87229.1"/>
    <property type="molecule type" value="Genomic_DNA"/>
</dbReference>
<comment type="subunit">
    <text evidence="11">Forms a heterotetramer with 2 subunits each of GtfA and GtfB. Part of the accessory SecA2/SecY2 protein translocation apparatus.</text>
</comment>
<feature type="binding site" evidence="11">
    <location>
        <begin position="382"/>
        <end position="383"/>
    </location>
    <ligand>
        <name>UDP</name>
        <dbReference type="ChEBI" id="CHEBI:58223"/>
    </ligand>
</feature>
<keyword evidence="9 11" id="KW-0472">Membrane</keyword>
<name>A0A3A9A6X2_9FIRM</name>
<dbReference type="GO" id="GO:0000166">
    <property type="term" value="F:nucleotide binding"/>
    <property type="evidence" value="ECO:0007669"/>
    <property type="project" value="UniProtKB-KW"/>
</dbReference>
<dbReference type="PANTHER" id="PTHR12526">
    <property type="entry name" value="GLYCOSYLTRANSFERASE"/>
    <property type="match status" value="1"/>
</dbReference>
<dbReference type="Pfam" id="PF22145">
    <property type="entry name" value="GtfA_EBD"/>
    <property type="match status" value="1"/>
</dbReference>
<evidence type="ECO:0000256" key="1">
    <source>
        <dbReference type="ARBA" id="ARBA00004236"/>
    </source>
</evidence>
<evidence type="ECO:0000256" key="5">
    <source>
        <dbReference type="ARBA" id="ARBA00022490"/>
    </source>
</evidence>
<comment type="similarity">
    <text evidence="3 11">Belongs to the glycosyltransferase group 1 family. Glycosyltransferase 4 subfamily.</text>
</comment>
<keyword evidence="8 11" id="KW-0547">Nucleotide-binding</keyword>
<organism evidence="14 15">
    <name type="scientific">Parablautia intestinalis</name>
    <dbReference type="NCBI Taxonomy" id="2320100"/>
    <lineage>
        <taxon>Bacteria</taxon>
        <taxon>Bacillati</taxon>
        <taxon>Bacillota</taxon>
        <taxon>Clostridia</taxon>
        <taxon>Lachnospirales</taxon>
        <taxon>Lachnospiraceae</taxon>
        <taxon>Parablautia</taxon>
    </lineage>
</organism>
<dbReference type="RefSeq" id="WP_120472288.1">
    <property type="nucleotide sequence ID" value="NZ_RAYQ01000044.1"/>
</dbReference>
<evidence type="ECO:0000256" key="4">
    <source>
        <dbReference type="ARBA" id="ARBA00022475"/>
    </source>
</evidence>
<dbReference type="Gene3D" id="3.40.50.2000">
    <property type="entry name" value="Glycogen Phosphorylase B"/>
    <property type="match status" value="2"/>
</dbReference>
<comment type="function">
    <text evidence="11">Required for polymorphic O-glycosylation of the serine-rich repeat protein in this bacteria. Catalyzes the first step in glycosylation by transferring N-acetylglucosamine from UDP-GlcNAc to serine residues in the substrate protein. Part of the accessory SecA2/SecY2 system specifically required to export serine-rich repeat cell wall proteins usually encoded upstream in the same operon.</text>
</comment>
<comment type="caution">
    <text evidence="14">The sequence shown here is derived from an EMBL/GenBank/DDBJ whole genome shotgun (WGS) entry which is preliminary data.</text>
</comment>
<keyword evidence="15" id="KW-1185">Reference proteome</keyword>
<evidence type="ECO:0000256" key="2">
    <source>
        <dbReference type="ARBA" id="ARBA00004922"/>
    </source>
</evidence>
<evidence type="ECO:0000256" key="8">
    <source>
        <dbReference type="ARBA" id="ARBA00022741"/>
    </source>
</evidence>
<evidence type="ECO:0000256" key="7">
    <source>
        <dbReference type="ARBA" id="ARBA00022679"/>
    </source>
</evidence>
<dbReference type="Pfam" id="PF00534">
    <property type="entry name" value="Glycos_transf_1"/>
    <property type="match status" value="1"/>
</dbReference>
<comment type="pathway">
    <text evidence="2 11">Protein modification; protein glycosylation.</text>
</comment>
<feature type="binding site" evidence="11">
    <location>
        <begin position="15"/>
        <end position="18"/>
    </location>
    <ligand>
        <name>UDP</name>
        <dbReference type="ChEBI" id="CHEBI:58223"/>
    </ligand>
</feature>
<evidence type="ECO:0000313" key="14">
    <source>
        <dbReference type="EMBL" id="RKI87229.1"/>
    </source>
</evidence>
<protein>
    <recommendedName>
        <fullName evidence="11">UDP-N-acetylglucosamine--peptide N-acetylglucosaminyltransferase GtfA subunit</fullName>
        <ecNumber evidence="11">2.4.1.-</ecNumber>
    </recommendedName>
    <alternativeName>
        <fullName evidence="11">Glycosyltransferase GtfA</fullName>
    </alternativeName>
</protein>
<dbReference type="EC" id="2.4.1.-" evidence="11"/>
<dbReference type="NCBIfam" id="TIGR02918">
    <property type="entry name" value="accessory Sec system glycosyltransferase GtfA"/>
    <property type="match status" value="1"/>
</dbReference>
<dbReference type="GO" id="GO:0005737">
    <property type="term" value="C:cytoplasm"/>
    <property type="evidence" value="ECO:0007669"/>
    <property type="project" value="UniProtKB-SubCell"/>
</dbReference>
<dbReference type="AlphaFoldDB" id="A0A3A9A6X2"/>
<dbReference type="GO" id="GO:0005886">
    <property type="term" value="C:plasma membrane"/>
    <property type="evidence" value="ECO:0007669"/>
    <property type="project" value="UniProtKB-SubCell"/>
</dbReference>
<feature type="binding site" evidence="11">
    <location>
        <begin position="402"/>
        <end position="405"/>
    </location>
    <ligand>
        <name>N-acetyl-D-glucosamine</name>
        <dbReference type="ChEBI" id="CHEBI:506227"/>
    </ligand>
</feature>
<dbReference type="InterPro" id="IPR014267">
    <property type="entry name" value="GtfA"/>
</dbReference>
<evidence type="ECO:0000256" key="9">
    <source>
        <dbReference type="ARBA" id="ARBA00023136"/>
    </source>
</evidence>
<dbReference type="InterPro" id="IPR001296">
    <property type="entry name" value="Glyco_trans_1"/>
</dbReference>
<dbReference type="GO" id="GO:0016757">
    <property type="term" value="F:glycosyltransferase activity"/>
    <property type="evidence" value="ECO:0007669"/>
    <property type="project" value="UniProtKB-UniRule"/>
</dbReference>
<comment type="subcellular location">
    <subcellularLocation>
        <location evidence="1 11">Cell membrane</location>
        <topology evidence="11">Peripheral membrane protein</topology>
    </subcellularLocation>
    <subcellularLocation>
        <location evidence="11">Cytoplasm</location>
    </subcellularLocation>
    <text evidence="11">Cell membrane association requires GtfB.</text>
</comment>
<dbReference type="SUPFAM" id="SSF53756">
    <property type="entry name" value="UDP-Glycosyltransferase/glycogen phosphorylase"/>
    <property type="match status" value="1"/>
</dbReference>
<evidence type="ECO:0000256" key="10">
    <source>
        <dbReference type="ARBA" id="ARBA00052053"/>
    </source>
</evidence>
<evidence type="ECO:0000259" key="13">
    <source>
        <dbReference type="Pfam" id="PF22145"/>
    </source>
</evidence>
<dbReference type="InterPro" id="IPR054396">
    <property type="entry name" value="GtfA_EBD"/>
</dbReference>
<comment type="catalytic activity">
    <reaction evidence="10 11">
        <text>L-seryl-[protein] + UDP-N-acetyl-alpha-D-glucosamine = 3-O-[N-acetyl-alpha-D-glucosaminyl]-L-seryl-[protein] + UDP + H(+)</text>
        <dbReference type="Rhea" id="RHEA:59872"/>
        <dbReference type="Rhea" id="RHEA-COMP:9863"/>
        <dbReference type="Rhea" id="RHEA-COMP:15471"/>
        <dbReference type="ChEBI" id="CHEBI:15378"/>
        <dbReference type="ChEBI" id="CHEBI:29999"/>
        <dbReference type="ChEBI" id="CHEBI:57705"/>
        <dbReference type="ChEBI" id="CHEBI:58223"/>
        <dbReference type="ChEBI" id="CHEBI:143279"/>
    </reaction>
</comment>
<feature type="binding site" evidence="11">
    <location>
        <position position="240"/>
    </location>
    <ligand>
        <name>N-acetyl-D-glucosamine</name>
        <dbReference type="ChEBI" id="CHEBI:506227"/>
    </ligand>
</feature>
<dbReference type="HAMAP" id="MF_01472">
    <property type="entry name" value="GtfA"/>
    <property type="match status" value="1"/>
</dbReference>
<accession>A0A3A9A6X2</accession>
<feature type="domain" description="GtfA extended beta-sheet meander" evidence="13">
    <location>
        <begin position="96"/>
        <end position="189"/>
    </location>
</feature>